<evidence type="ECO:0000313" key="1">
    <source>
        <dbReference type="Proteomes" id="UP000887565"/>
    </source>
</evidence>
<evidence type="ECO:0000313" key="2">
    <source>
        <dbReference type="WBParaSite" id="nRc.2.0.1.t10068-RA"/>
    </source>
</evidence>
<dbReference type="WBParaSite" id="nRc.2.0.1.t10068-RA">
    <property type="protein sequence ID" value="nRc.2.0.1.t10068-RA"/>
    <property type="gene ID" value="nRc.2.0.1.g10068"/>
</dbReference>
<accession>A0A915I8I6</accession>
<organism evidence="1 2">
    <name type="scientific">Romanomermis culicivorax</name>
    <name type="common">Nematode worm</name>
    <dbReference type="NCBI Taxonomy" id="13658"/>
    <lineage>
        <taxon>Eukaryota</taxon>
        <taxon>Metazoa</taxon>
        <taxon>Ecdysozoa</taxon>
        <taxon>Nematoda</taxon>
        <taxon>Enoplea</taxon>
        <taxon>Dorylaimia</taxon>
        <taxon>Mermithida</taxon>
        <taxon>Mermithoidea</taxon>
        <taxon>Mermithidae</taxon>
        <taxon>Romanomermis</taxon>
    </lineage>
</organism>
<sequence length="71" mass="7994">MRRRLEKLTNYSLLPNNNLTNNGRKLDKIIRNLLIYKSKSRPHGIVGQSARSATCGSRPYGTVGYMLQSAT</sequence>
<keyword evidence="1" id="KW-1185">Reference proteome</keyword>
<dbReference type="AlphaFoldDB" id="A0A915I8I6"/>
<name>A0A915I8I6_ROMCU</name>
<dbReference type="Proteomes" id="UP000887565">
    <property type="component" value="Unplaced"/>
</dbReference>
<protein>
    <submittedName>
        <fullName evidence="2">Uncharacterized protein</fullName>
    </submittedName>
</protein>
<reference evidence="2" key="1">
    <citation type="submission" date="2022-11" db="UniProtKB">
        <authorList>
            <consortium name="WormBaseParasite"/>
        </authorList>
    </citation>
    <scope>IDENTIFICATION</scope>
</reference>
<proteinExistence type="predicted"/>